<dbReference type="PANTHER" id="PTHR37534:SF15">
    <property type="entry name" value="ZN(II)2CYS6 TRANSCRIPTION FACTOR (EUROFUNG)"/>
    <property type="match status" value="1"/>
</dbReference>
<dbReference type="Proteomes" id="UP000256690">
    <property type="component" value="Unassembled WGS sequence"/>
</dbReference>
<dbReference type="GeneID" id="38111959"/>
<gene>
    <name evidence="3" type="ORF">DSM5745_01589</name>
</gene>
<dbReference type="GO" id="GO:0000976">
    <property type="term" value="F:transcription cis-regulatory region binding"/>
    <property type="evidence" value="ECO:0007669"/>
    <property type="project" value="TreeGrafter"/>
</dbReference>
<keyword evidence="4" id="KW-1185">Reference proteome</keyword>
<proteinExistence type="predicted"/>
<dbReference type="AlphaFoldDB" id="A0A3D8SU83"/>
<dbReference type="InterPro" id="IPR021858">
    <property type="entry name" value="Fun_TF"/>
</dbReference>
<dbReference type="GO" id="GO:0045944">
    <property type="term" value="P:positive regulation of transcription by RNA polymerase II"/>
    <property type="evidence" value="ECO:0007669"/>
    <property type="project" value="TreeGrafter"/>
</dbReference>
<evidence type="ECO:0000256" key="1">
    <source>
        <dbReference type="ARBA" id="ARBA00004123"/>
    </source>
</evidence>
<comment type="subcellular location">
    <subcellularLocation>
        <location evidence="1">Nucleus</location>
    </subcellularLocation>
</comment>
<dbReference type="OrthoDB" id="3509362at2759"/>
<dbReference type="STRING" id="1810919.A0A3D8SU83"/>
<protein>
    <submittedName>
        <fullName evidence="3">Putative Maltose o-acetyltransferase</fullName>
    </submittedName>
</protein>
<dbReference type="RefSeq" id="XP_026606768.1">
    <property type="nucleotide sequence ID" value="XM_026743605.1"/>
</dbReference>
<reference evidence="3 4" key="1">
    <citation type="journal article" date="2018" name="IMA Fungus">
        <title>IMA Genome-F 9: Draft genome sequence of Annulohypoxylon stygium, Aspergillus mulundensis, Berkeleyomyces basicola (syn. Thielaviopsis basicola), Ceratocystis smalleyi, two Cercospora beticola strains, Coleophoma cylindrospora, Fusarium fracticaudum, Phialophora cf. hyalina, and Morchella septimelata.</title>
        <authorList>
            <person name="Wingfield B.D."/>
            <person name="Bills G.F."/>
            <person name="Dong Y."/>
            <person name="Huang W."/>
            <person name="Nel W.J."/>
            <person name="Swalarsk-Parry B.S."/>
            <person name="Vaghefi N."/>
            <person name="Wilken P.M."/>
            <person name="An Z."/>
            <person name="de Beer Z.W."/>
            <person name="De Vos L."/>
            <person name="Chen L."/>
            <person name="Duong T.A."/>
            <person name="Gao Y."/>
            <person name="Hammerbacher A."/>
            <person name="Kikkert J.R."/>
            <person name="Li Y."/>
            <person name="Li H."/>
            <person name="Li K."/>
            <person name="Li Q."/>
            <person name="Liu X."/>
            <person name="Ma X."/>
            <person name="Naidoo K."/>
            <person name="Pethybridge S.J."/>
            <person name="Sun J."/>
            <person name="Steenkamp E.T."/>
            <person name="van der Nest M.A."/>
            <person name="van Wyk S."/>
            <person name="Wingfield M.J."/>
            <person name="Xiong C."/>
            <person name="Yue Q."/>
            <person name="Zhang X."/>
        </authorList>
    </citation>
    <scope>NUCLEOTIDE SEQUENCE [LARGE SCALE GENOMIC DNA]</scope>
    <source>
        <strain evidence="3 4">DSM 5745</strain>
    </source>
</reference>
<dbReference type="GO" id="GO:0016740">
    <property type="term" value="F:transferase activity"/>
    <property type="evidence" value="ECO:0007669"/>
    <property type="project" value="UniProtKB-KW"/>
</dbReference>
<keyword evidence="3" id="KW-0808">Transferase</keyword>
<evidence type="ECO:0000256" key="2">
    <source>
        <dbReference type="ARBA" id="ARBA00023242"/>
    </source>
</evidence>
<dbReference type="PANTHER" id="PTHR37534">
    <property type="entry name" value="TRANSCRIPTIONAL ACTIVATOR PROTEIN UGA3"/>
    <property type="match status" value="1"/>
</dbReference>
<dbReference type="GO" id="GO:0003700">
    <property type="term" value="F:DNA-binding transcription factor activity"/>
    <property type="evidence" value="ECO:0007669"/>
    <property type="project" value="TreeGrafter"/>
</dbReference>
<organism evidence="3 4">
    <name type="scientific">Aspergillus mulundensis</name>
    <dbReference type="NCBI Taxonomy" id="1810919"/>
    <lineage>
        <taxon>Eukaryota</taxon>
        <taxon>Fungi</taxon>
        <taxon>Dikarya</taxon>
        <taxon>Ascomycota</taxon>
        <taxon>Pezizomycotina</taxon>
        <taxon>Eurotiomycetes</taxon>
        <taxon>Eurotiomycetidae</taxon>
        <taxon>Eurotiales</taxon>
        <taxon>Aspergillaceae</taxon>
        <taxon>Aspergillus</taxon>
        <taxon>Aspergillus subgen. Nidulantes</taxon>
    </lineage>
</organism>
<evidence type="ECO:0000313" key="4">
    <source>
        <dbReference type="Proteomes" id="UP000256690"/>
    </source>
</evidence>
<sequence>MTLEQYRLLHHWTVYIAPLLCISPSSQTNSFQMYLTPMALCDPNSPLRHAVLSIAASHLATSDSHLESGQNLALAAQGHRLAAIASLRKRLGEDPSTTANNDILLASILLLEMSKQFDNNGQNQEGDVNHLLGATELIRTRGGLRYLTSPCGRFLLTQILYYDLLSAVAKGSEPLICHSGLNETETVPLLLDLESSRGYHATILQAVARISELKKMKDAGCAPATLMVLGQKVKSDLESMDIHGLPSDRARTTEAHRSAAFIYLHRVVYDIGAPHALTLYHVRRCIDSLAAVPISSPLVSAHVWPLFTAGCEATEPRDREFVKQRLMNMHAMRRIQSIRKVWELMEHVWLSKDFTHCVEGAEQMSRLGCIEVVKEMGEMLHLA</sequence>
<dbReference type="GO" id="GO:0005634">
    <property type="term" value="C:nucleus"/>
    <property type="evidence" value="ECO:0007669"/>
    <property type="project" value="UniProtKB-SubCell"/>
</dbReference>
<accession>A0A3D8SU83</accession>
<comment type="caution">
    <text evidence="3">The sequence shown here is derived from an EMBL/GenBank/DDBJ whole genome shotgun (WGS) entry which is preliminary data.</text>
</comment>
<dbReference type="EMBL" id="PVWQ01000002">
    <property type="protein sequence ID" value="RDW89814.1"/>
    <property type="molecule type" value="Genomic_DNA"/>
</dbReference>
<evidence type="ECO:0000313" key="3">
    <source>
        <dbReference type="EMBL" id="RDW89814.1"/>
    </source>
</evidence>
<dbReference type="Pfam" id="PF11951">
    <property type="entry name" value="Fungal_trans_2"/>
    <property type="match status" value="1"/>
</dbReference>
<keyword evidence="2" id="KW-0539">Nucleus</keyword>
<name>A0A3D8SU83_9EURO</name>